<dbReference type="Gene3D" id="3.40.50.720">
    <property type="entry name" value="NAD(P)-binding Rossmann-like Domain"/>
    <property type="match status" value="1"/>
</dbReference>
<keyword evidence="4" id="KW-1185">Reference proteome</keyword>
<dbReference type="Gene3D" id="3.90.25.10">
    <property type="entry name" value="UDP-galactose 4-epimerase, domain 1"/>
    <property type="match status" value="1"/>
</dbReference>
<sequence length="318" mass="35698">MKHVLITGGAGFIGSHLVDSLLADNYKVTCIDNFDAFYAREIKEKNIAPHRENPNYQLLELDIRDYASLEKAANEPYDIIVHLAAKAGVRPSIQDPIAYQQVNVQGTQNMLELAKKLGVKQFVFASSSSVYGVNPNVPWREDDHVLMPISPYAATKVSGELLGHVYSHLYGIRFIALRFFTVFGPRQRPDLAIHKFSKRMLEGTPIQVFGDGTTRRDYTYIDDIIQGIRKAMAYEASLFEVINLGNNTPVTMNELLAALESALGVAPKIERLPEQPGDVPQTYASIENAQKLLGYQVTTPILEGLQKFNDWIRGYYKF</sequence>
<dbReference type="KEGG" id="cts:Ctha_2482"/>
<dbReference type="HOGENOM" id="CLU_007383_1_7_10"/>
<dbReference type="STRING" id="517418.Ctha_2482"/>
<dbReference type="Proteomes" id="UP000001208">
    <property type="component" value="Chromosome"/>
</dbReference>
<dbReference type="RefSeq" id="WP_012501013.1">
    <property type="nucleotide sequence ID" value="NC_011026.1"/>
</dbReference>
<name>B3QXL6_CHLT3</name>
<keyword evidence="1" id="KW-0520">NAD</keyword>
<dbReference type="AlphaFoldDB" id="B3QXL6"/>
<dbReference type="InterPro" id="IPR036291">
    <property type="entry name" value="NAD(P)-bd_dom_sf"/>
</dbReference>
<dbReference type="SUPFAM" id="SSF51735">
    <property type="entry name" value="NAD(P)-binding Rossmann-fold domains"/>
    <property type="match status" value="1"/>
</dbReference>
<dbReference type="EMBL" id="CP001100">
    <property type="protein sequence ID" value="ACF14931.1"/>
    <property type="molecule type" value="Genomic_DNA"/>
</dbReference>
<reference evidence="3 4" key="1">
    <citation type="submission" date="2008-06" db="EMBL/GenBank/DDBJ databases">
        <title>Complete sequence of Chloroherpeton thalassium ATCC 35110.</title>
        <authorList>
            <consortium name="US DOE Joint Genome Institute"/>
            <person name="Lucas S."/>
            <person name="Copeland A."/>
            <person name="Lapidus A."/>
            <person name="Glavina del Rio T."/>
            <person name="Dalin E."/>
            <person name="Tice H."/>
            <person name="Bruce D."/>
            <person name="Goodwin L."/>
            <person name="Pitluck S."/>
            <person name="Schmutz J."/>
            <person name="Larimer F."/>
            <person name="Land M."/>
            <person name="Hauser L."/>
            <person name="Kyrpides N."/>
            <person name="Mikhailova N."/>
            <person name="Liu Z."/>
            <person name="Li T."/>
            <person name="Zhao F."/>
            <person name="Overmann J."/>
            <person name="Bryant D.A."/>
            <person name="Richardson P."/>
        </authorList>
    </citation>
    <scope>NUCLEOTIDE SEQUENCE [LARGE SCALE GENOMIC DNA]</scope>
    <source>
        <strain evidence="4">ATCC 35110 / GB-78</strain>
    </source>
</reference>
<dbReference type="InterPro" id="IPR001509">
    <property type="entry name" value="Epimerase_deHydtase"/>
</dbReference>
<dbReference type="Pfam" id="PF01370">
    <property type="entry name" value="Epimerase"/>
    <property type="match status" value="1"/>
</dbReference>
<proteinExistence type="predicted"/>
<evidence type="ECO:0000256" key="1">
    <source>
        <dbReference type="ARBA" id="ARBA00023027"/>
    </source>
</evidence>
<evidence type="ECO:0000313" key="4">
    <source>
        <dbReference type="Proteomes" id="UP000001208"/>
    </source>
</evidence>
<organism evidence="3 4">
    <name type="scientific">Chloroherpeton thalassium (strain ATCC 35110 / GB-78)</name>
    <dbReference type="NCBI Taxonomy" id="517418"/>
    <lineage>
        <taxon>Bacteria</taxon>
        <taxon>Pseudomonadati</taxon>
        <taxon>Chlorobiota</taxon>
        <taxon>Chlorobiia</taxon>
        <taxon>Chlorobiales</taxon>
        <taxon>Chloroherpetonaceae</taxon>
        <taxon>Chloroherpeton</taxon>
    </lineage>
</organism>
<dbReference type="PRINTS" id="PR01713">
    <property type="entry name" value="NUCEPIMERASE"/>
</dbReference>
<evidence type="ECO:0000259" key="2">
    <source>
        <dbReference type="Pfam" id="PF01370"/>
    </source>
</evidence>
<gene>
    <name evidence="3" type="ordered locus">Ctha_2482</name>
</gene>
<dbReference type="PANTHER" id="PTHR43574">
    <property type="entry name" value="EPIMERASE-RELATED"/>
    <property type="match status" value="1"/>
</dbReference>
<dbReference type="eggNOG" id="COG0451">
    <property type="taxonomic scope" value="Bacteria"/>
</dbReference>
<feature type="domain" description="NAD-dependent epimerase/dehydratase" evidence="2">
    <location>
        <begin position="4"/>
        <end position="245"/>
    </location>
</feature>
<evidence type="ECO:0000313" key="3">
    <source>
        <dbReference type="EMBL" id="ACF14931.1"/>
    </source>
</evidence>
<protein>
    <submittedName>
        <fullName evidence="3">NAD-dependent epimerase/dehydratase</fullName>
    </submittedName>
</protein>
<dbReference type="OrthoDB" id="596812at2"/>
<accession>B3QXL6</accession>